<reference evidence="4" key="1">
    <citation type="submission" date="2016-10" db="EMBL/GenBank/DDBJ databases">
        <authorList>
            <person name="Varghese N."/>
            <person name="Submissions S."/>
        </authorList>
    </citation>
    <scope>NUCLEOTIDE SEQUENCE [LARGE SCALE GENOMIC DNA]</scope>
    <source>
        <strain evidence="4">DSM 123</strain>
    </source>
</reference>
<evidence type="ECO:0000313" key="4">
    <source>
        <dbReference type="Proteomes" id="UP000199615"/>
    </source>
</evidence>
<gene>
    <name evidence="3" type="ORF">SAMN05444123_106169</name>
</gene>
<proteinExistence type="predicted"/>
<keyword evidence="4" id="KW-1185">Reference proteome</keyword>
<evidence type="ECO:0000256" key="1">
    <source>
        <dbReference type="SAM" id="MobiDB-lite"/>
    </source>
</evidence>
<feature type="transmembrane region" description="Helical" evidence="2">
    <location>
        <begin position="46"/>
        <end position="64"/>
    </location>
</feature>
<sequence>MDGHPPHSHPFASPKPVHMHVHGVDSPHPVQPTPWSILRMTLTSRLLAAAAVSAALWAVVLLAMR</sequence>
<keyword evidence="2" id="KW-1133">Transmembrane helix</keyword>
<dbReference type="Proteomes" id="UP000199615">
    <property type="component" value="Unassembled WGS sequence"/>
</dbReference>
<organism evidence="3 4">
    <name type="scientific">Rhodopseudomonas pseudopalustris</name>
    <dbReference type="NCBI Taxonomy" id="1513892"/>
    <lineage>
        <taxon>Bacteria</taxon>
        <taxon>Pseudomonadati</taxon>
        <taxon>Pseudomonadota</taxon>
        <taxon>Alphaproteobacteria</taxon>
        <taxon>Hyphomicrobiales</taxon>
        <taxon>Nitrobacteraceae</taxon>
        <taxon>Rhodopseudomonas</taxon>
    </lineage>
</organism>
<dbReference type="AlphaFoldDB" id="A0A1H8TWL3"/>
<evidence type="ECO:0000256" key="2">
    <source>
        <dbReference type="SAM" id="Phobius"/>
    </source>
</evidence>
<dbReference type="EMBL" id="FODT01000006">
    <property type="protein sequence ID" value="SEO95412.1"/>
    <property type="molecule type" value="Genomic_DNA"/>
</dbReference>
<evidence type="ECO:0000313" key="3">
    <source>
        <dbReference type="EMBL" id="SEO95412.1"/>
    </source>
</evidence>
<dbReference type="OrthoDB" id="8266230at2"/>
<accession>A0A1H8TWL3</accession>
<protein>
    <submittedName>
        <fullName evidence="3">Uncharacterized protein</fullName>
    </submittedName>
</protein>
<keyword evidence="2" id="KW-0812">Transmembrane</keyword>
<feature type="region of interest" description="Disordered" evidence="1">
    <location>
        <begin position="1"/>
        <end position="25"/>
    </location>
</feature>
<name>A0A1H8TWL3_9BRAD</name>
<keyword evidence="2" id="KW-0472">Membrane</keyword>